<evidence type="ECO:0000256" key="1">
    <source>
        <dbReference type="ARBA" id="ARBA00022737"/>
    </source>
</evidence>
<proteinExistence type="predicted"/>
<evidence type="ECO:0000313" key="5">
    <source>
        <dbReference type="Proteomes" id="UP000549394"/>
    </source>
</evidence>
<dbReference type="EMBL" id="CAJFCJ010000029">
    <property type="protein sequence ID" value="CAD5125807.1"/>
    <property type="molecule type" value="Genomic_DNA"/>
</dbReference>
<dbReference type="InterPro" id="IPR027417">
    <property type="entry name" value="P-loop_NTPase"/>
</dbReference>
<accession>A0A7I8WCA3</accession>
<dbReference type="InterPro" id="IPR049052">
    <property type="entry name" value="nSTAND1"/>
</dbReference>
<keyword evidence="1" id="KW-0677">Repeat</keyword>
<reference evidence="4 5" key="1">
    <citation type="submission" date="2020-08" db="EMBL/GenBank/DDBJ databases">
        <authorList>
            <person name="Hejnol A."/>
        </authorList>
    </citation>
    <scope>NUCLEOTIDE SEQUENCE [LARGE SCALE GENOMIC DNA]</scope>
</reference>
<dbReference type="SUPFAM" id="SSF48452">
    <property type="entry name" value="TPR-like"/>
    <property type="match status" value="2"/>
</dbReference>
<dbReference type="PANTHER" id="PTHR19860:SF14">
    <property type="entry name" value="DUF4062 DOMAIN-CONTAINING PROTEIN"/>
    <property type="match status" value="1"/>
</dbReference>
<comment type="caution">
    <text evidence="4">The sequence shown here is derived from an EMBL/GenBank/DDBJ whole genome shotgun (WGS) entry which is preliminary data.</text>
</comment>
<dbReference type="GO" id="GO:0080008">
    <property type="term" value="C:Cul4-RING E3 ubiquitin ligase complex"/>
    <property type="evidence" value="ECO:0007669"/>
    <property type="project" value="TreeGrafter"/>
</dbReference>
<dbReference type="InterPro" id="IPR025139">
    <property type="entry name" value="DUF4062"/>
</dbReference>
<dbReference type="AlphaFoldDB" id="A0A7I8WCA3"/>
<dbReference type="PANTHER" id="PTHR19860">
    <property type="entry name" value="DDB1- AND CUL4-ASSOCIATED FACTOR 12-RELATED"/>
    <property type="match status" value="1"/>
</dbReference>
<dbReference type="Gene3D" id="1.25.40.10">
    <property type="entry name" value="Tetratricopeptide repeat domain"/>
    <property type="match status" value="2"/>
</dbReference>
<evidence type="ECO:0000313" key="4">
    <source>
        <dbReference type="EMBL" id="CAD5125807.1"/>
    </source>
</evidence>
<dbReference type="Pfam" id="PF13271">
    <property type="entry name" value="DUF4062"/>
    <property type="match status" value="1"/>
</dbReference>
<feature type="domain" description="DUF4062" evidence="2">
    <location>
        <begin position="51"/>
        <end position="136"/>
    </location>
</feature>
<dbReference type="Pfam" id="PF20703">
    <property type="entry name" value="nSTAND1"/>
    <property type="match status" value="1"/>
</dbReference>
<dbReference type="SUPFAM" id="SSF52540">
    <property type="entry name" value="P-loop containing nucleoside triphosphate hydrolases"/>
    <property type="match status" value="1"/>
</dbReference>
<name>A0A7I8WCA3_9ANNE</name>
<evidence type="ECO:0000259" key="3">
    <source>
        <dbReference type="Pfam" id="PF20703"/>
    </source>
</evidence>
<gene>
    <name evidence="4" type="ORF">DGYR_LOCUS13126</name>
</gene>
<dbReference type="Proteomes" id="UP000549394">
    <property type="component" value="Unassembled WGS sequence"/>
</dbReference>
<keyword evidence="5" id="KW-1185">Reference proteome</keyword>
<protein>
    <submittedName>
        <fullName evidence="4">DgyrCDS14011</fullName>
    </submittedName>
</protein>
<dbReference type="OrthoDB" id="2325716at2759"/>
<dbReference type="InterPro" id="IPR011990">
    <property type="entry name" value="TPR-like_helical_dom_sf"/>
</dbReference>
<sequence length="1030" mass="119259">MGCAPSGYSKLNSGDPYIIRVDQAWNRAIKTCKTRTKKPPKMERADWKTVRIFVSSTFKDFHAEREILVKQVFPDLRQWCESRNLHLIDCDLRWGIPKDSTTEETLRICLKEIDRCFETNVWPFFVNMTCERIGWIPEANIVPQYIRDTYDWIDDLSVTEMEIIHAAYRIDNPNALFMFRDADFIKQLPADVRQEFTDIREESEADNQNFIQYKIKSLRDKVKSKFNHESICTYKVDYCGKDPETGKLEFSGLENFAKQVFEFFKKKIANQYPPISNVHLDPLTKKKQQHESFMKSRCEDVLGRDEILKQIENYLYKEGPDTPLLILGNAGSGKSSIMAKSVDQAIKHIASGQLKKHRGKDWNVFCHFVGAVPGSTDIDDILQRLIKEMTGQEVRDNERSNIVQITSSHLSNENTNPTLIIIDALNQLDEEDSAKYVTWLPAKLSPSIRIVLSMIGDTAQGKTLAAREPKPKEILIQELDETARKEIVSTMLGKYNKRLDDEQMNYLLRKSSSHNPLWLSIACEELRVFGSFREISNKINTLANGLLELEQQVLQRFEEENGGKLLVAAVCLIETSGMGLLEIELLSILSHDVFLEASLDKSEKECSEKKVNFSEKLPAYRWAEVYRALRPFIRPFGDSEDGRLDFYHRSLSKAVRKRYFYKEDGSENTDIFQWWHYVLTEYFKQTTNFHRQIEELPIHLIATKQTKHLEDFLSQWDVFEKLFDPLLSKKLLDYWRTGSSLRNMGAVYYNLGQNFKNSISEEKKDLEELSHKLEKLSIILAQGGEYDRAIEFSKEALEAAEKAGSDKLRLASLYHLLSYVLDEQLKLQEYMYRSQLGVMREIINNFEKAIDIWSESNKTDILHILGRCLNRVSFYYSGYALRGGDEHFSSTTATALAKERVEKAIGIFTKLGDRVMEGDCWTTKGVVLGRACSEQIKCYTTAIEMLTLAGGELNINLDRCYLNTAIYYEETGDYYKAYEYFQKWYHIGIALYGEVHPRNVRCINTLREPMYKRIALEKGDKVPQFPASEE</sequence>
<feature type="domain" description="Novel STAND NTPase 1" evidence="3">
    <location>
        <begin position="295"/>
        <end position="510"/>
    </location>
</feature>
<dbReference type="Gene3D" id="3.40.50.300">
    <property type="entry name" value="P-loop containing nucleotide triphosphate hydrolases"/>
    <property type="match status" value="1"/>
</dbReference>
<organism evidence="4 5">
    <name type="scientific">Dimorphilus gyrociliatus</name>
    <dbReference type="NCBI Taxonomy" id="2664684"/>
    <lineage>
        <taxon>Eukaryota</taxon>
        <taxon>Metazoa</taxon>
        <taxon>Spiralia</taxon>
        <taxon>Lophotrochozoa</taxon>
        <taxon>Annelida</taxon>
        <taxon>Polychaeta</taxon>
        <taxon>Polychaeta incertae sedis</taxon>
        <taxon>Dinophilidae</taxon>
        <taxon>Dimorphilus</taxon>
    </lineage>
</organism>
<evidence type="ECO:0000259" key="2">
    <source>
        <dbReference type="Pfam" id="PF13271"/>
    </source>
</evidence>
<dbReference type="InterPro" id="IPR051191">
    <property type="entry name" value="DCAF12"/>
</dbReference>